<dbReference type="InterPro" id="IPR011009">
    <property type="entry name" value="Kinase-like_dom_sf"/>
</dbReference>
<dbReference type="OrthoDB" id="5569250at2759"/>
<dbReference type="HOGENOM" id="CLU_054252_0_0_1"/>
<sequence length="325" mass="36433">MANNAAGATAQETPAHNSAFAVEAGLKPTPQAIDVAVVSKHIIFATTHVKLRYSRRVTNKRPSIVRDVQDFEKCEPETIRQELHASCTGLPQVFKPERGFSKNAEQANPGSRVLTIIVLRKLLPITVLSGKEFLAAWWQIVKCHYTLWKIGVHHRDVNPSNLTGYRLVCGQFIGVLSDWDLSSDQRGSPSRLEHTGTVPFMALDLLTPGAIAGKVEHMYVHDAESFIWVLAWVCLRYEGGKLISKDRPLEELLKVDALACAVKKAYFFMMELCDLRPSESHKVSWDLVNKCFLGIHSLYTPRRCRKLDDQSAFELLLGDPMQGLL</sequence>
<dbReference type="PANTHER" id="PTHR38248">
    <property type="entry name" value="FUNK1 6"/>
    <property type="match status" value="1"/>
</dbReference>
<name>A0A0D0AU26_9AGAM</name>
<evidence type="ECO:0000313" key="3">
    <source>
        <dbReference type="Proteomes" id="UP000054485"/>
    </source>
</evidence>
<protein>
    <recommendedName>
        <fullName evidence="1">Fungal-type protein kinase domain-containing protein</fullName>
    </recommendedName>
</protein>
<organism evidence="2 3">
    <name type="scientific">Suillus luteus UH-Slu-Lm8-n1</name>
    <dbReference type="NCBI Taxonomy" id="930992"/>
    <lineage>
        <taxon>Eukaryota</taxon>
        <taxon>Fungi</taxon>
        <taxon>Dikarya</taxon>
        <taxon>Basidiomycota</taxon>
        <taxon>Agaricomycotina</taxon>
        <taxon>Agaricomycetes</taxon>
        <taxon>Agaricomycetidae</taxon>
        <taxon>Boletales</taxon>
        <taxon>Suillineae</taxon>
        <taxon>Suillaceae</taxon>
        <taxon>Suillus</taxon>
    </lineage>
</organism>
<accession>A0A0D0AU26</accession>
<feature type="domain" description="Fungal-type protein kinase" evidence="1">
    <location>
        <begin position="64"/>
        <end position="234"/>
    </location>
</feature>
<dbReference type="EMBL" id="KN835626">
    <property type="protein sequence ID" value="KIK35423.1"/>
    <property type="molecule type" value="Genomic_DNA"/>
</dbReference>
<proteinExistence type="predicted"/>
<dbReference type="Gene3D" id="1.10.510.10">
    <property type="entry name" value="Transferase(Phosphotransferase) domain 1"/>
    <property type="match status" value="1"/>
</dbReference>
<keyword evidence="3" id="KW-1185">Reference proteome</keyword>
<gene>
    <name evidence="2" type="ORF">CY34DRAFT_812185</name>
</gene>
<dbReference type="InParanoid" id="A0A0D0AU26"/>
<dbReference type="SUPFAM" id="SSF56112">
    <property type="entry name" value="Protein kinase-like (PK-like)"/>
    <property type="match status" value="1"/>
</dbReference>
<dbReference type="Pfam" id="PF17667">
    <property type="entry name" value="Pkinase_fungal"/>
    <property type="match status" value="1"/>
</dbReference>
<dbReference type="AlphaFoldDB" id="A0A0D0AU26"/>
<reference evidence="3" key="2">
    <citation type="submission" date="2015-01" db="EMBL/GenBank/DDBJ databases">
        <title>Evolutionary Origins and Diversification of the Mycorrhizal Mutualists.</title>
        <authorList>
            <consortium name="DOE Joint Genome Institute"/>
            <consortium name="Mycorrhizal Genomics Consortium"/>
            <person name="Kohler A."/>
            <person name="Kuo A."/>
            <person name="Nagy L.G."/>
            <person name="Floudas D."/>
            <person name="Copeland A."/>
            <person name="Barry K.W."/>
            <person name="Cichocki N."/>
            <person name="Veneault-Fourrey C."/>
            <person name="LaButti K."/>
            <person name="Lindquist E.A."/>
            <person name="Lipzen A."/>
            <person name="Lundell T."/>
            <person name="Morin E."/>
            <person name="Murat C."/>
            <person name="Riley R."/>
            <person name="Ohm R."/>
            <person name="Sun H."/>
            <person name="Tunlid A."/>
            <person name="Henrissat B."/>
            <person name="Grigoriev I.V."/>
            <person name="Hibbett D.S."/>
            <person name="Martin F."/>
        </authorList>
    </citation>
    <scope>NUCLEOTIDE SEQUENCE [LARGE SCALE GENOMIC DNA]</scope>
    <source>
        <strain evidence="3">UH-Slu-Lm8-n1</strain>
    </source>
</reference>
<evidence type="ECO:0000259" key="1">
    <source>
        <dbReference type="Pfam" id="PF17667"/>
    </source>
</evidence>
<dbReference type="STRING" id="930992.A0A0D0AU26"/>
<reference evidence="2 3" key="1">
    <citation type="submission" date="2014-04" db="EMBL/GenBank/DDBJ databases">
        <authorList>
            <consortium name="DOE Joint Genome Institute"/>
            <person name="Kuo A."/>
            <person name="Ruytinx J."/>
            <person name="Rineau F."/>
            <person name="Colpaert J."/>
            <person name="Kohler A."/>
            <person name="Nagy L.G."/>
            <person name="Floudas D."/>
            <person name="Copeland A."/>
            <person name="Barry K.W."/>
            <person name="Cichocki N."/>
            <person name="Veneault-Fourrey C."/>
            <person name="LaButti K."/>
            <person name="Lindquist E.A."/>
            <person name="Lipzen A."/>
            <person name="Lundell T."/>
            <person name="Morin E."/>
            <person name="Murat C."/>
            <person name="Sun H."/>
            <person name="Tunlid A."/>
            <person name="Henrissat B."/>
            <person name="Grigoriev I.V."/>
            <person name="Hibbett D.S."/>
            <person name="Martin F."/>
            <person name="Nordberg H.P."/>
            <person name="Cantor M.N."/>
            <person name="Hua S.X."/>
        </authorList>
    </citation>
    <scope>NUCLEOTIDE SEQUENCE [LARGE SCALE GENOMIC DNA]</scope>
    <source>
        <strain evidence="2 3">UH-Slu-Lm8-n1</strain>
    </source>
</reference>
<evidence type="ECO:0000313" key="2">
    <source>
        <dbReference type="EMBL" id="KIK35423.1"/>
    </source>
</evidence>
<dbReference type="Proteomes" id="UP000054485">
    <property type="component" value="Unassembled WGS sequence"/>
</dbReference>
<dbReference type="InterPro" id="IPR040976">
    <property type="entry name" value="Pkinase_fungal"/>
</dbReference>
<dbReference type="PANTHER" id="PTHR38248:SF2">
    <property type="entry name" value="FUNK1 11"/>
    <property type="match status" value="1"/>
</dbReference>